<evidence type="ECO:0000313" key="1">
    <source>
        <dbReference type="EMBL" id="ACB52189.1"/>
    </source>
</evidence>
<proteinExistence type="predicted"/>
<accession>B1WUZ2</accession>
<dbReference type="HOGENOM" id="CLU_203775_1_0_3"/>
<organism evidence="1 2">
    <name type="scientific">Crocosphaera subtropica (strain ATCC 51142 / BH68)</name>
    <name type="common">Cyanothece sp. (strain ATCC 51142)</name>
    <dbReference type="NCBI Taxonomy" id="43989"/>
    <lineage>
        <taxon>Bacteria</taxon>
        <taxon>Bacillati</taxon>
        <taxon>Cyanobacteriota</taxon>
        <taxon>Cyanophyceae</taxon>
        <taxon>Oscillatoriophycideae</taxon>
        <taxon>Chroococcales</taxon>
        <taxon>Aphanothecaceae</taxon>
        <taxon>Crocosphaera</taxon>
        <taxon>Crocosphaera subtropica</taxon>
    </lineage>
</organism>
<evidence type="ECO:0000313" key="2">
    <source>
        <dbReference type="Proteomes" id="UP000001203"/>
    </source>
</evidence>
<sequence>MEFMMDMEKKIPDAETRAKNVARLREVCLQFDHLNLILAQASAIAETELQNSPLYIHRRERVKKQLEQLKLNGETQT</sequence>
<keyword evidence="2" id="KW-1185">Reference proteome</keyword>
<dbReference type="AlphaFoldDB" id="B1WUZ2"/>
<dbReference type="STRING" id="43989.cce_2841"/>
<reference evidence="1 2" key="1">
    <citation type="journal article" date="2008" name="Proc. Natl. Acad. Sci. U.S.A.">
        <title>The genome of Cyanothece 51142, a unicellular diazotrophic cyanobacterium important in the marine nitrogen cycle.</title>
        <authorList>
            <person name="Welsh E.A."/>
            <person name="Liberton M."/>
            <person name="Stoeckel J."/>
            <person name="Loh T."/>
            <person name="Elvitigala T."/>
            <person name="Wang C."/>
            <person name="Wollam A."/>
            <person name="Fulton R.S."/>
            <person name="Clifton S.W."/>
            <person name="Jacobs J.M."/>
            <person name="Aurora R."/>
            <person name="Ghosh B.K."/>
            <person name="Sherman L.A."/>
            <person name="Smith R.D."/>
            <person name="Wilson R.K."/>
            <person name="Pakrasi H.B."/>
        </authorList>
    </citation>
    <scope>NUCLEOTIDE SEQUENCE [LARGE SCALE GENOMIC DNA]</scope>
    <source>
        <strain evidence="2">ATCC 51142 / BH68</strain>
    </source>
</reference>
<name>B1WUZ2_CROS5</name>
<gene>
    <name evidence="1" type="ordered locus">cce_2841</name>
</gene>
<dbReference type="EMBL" id="CP000806">
    <property type="protein sequence ID" value="ACB52189.1"/>
    <property type="molecule type" value="Genomic_DNA"/>
</dbReference>
<protein>
    <submittedName>
        <fullName evidence="1">Uncharacterized protein</fullName>
    </submittedName>
</protein>
<dbReference type="Proteomes" id="UP000001203">
    <property type="component" value="Chromosome circular"/>
</dbReference>
<dbReference type="KEGG" id="cyt:cce_2841"/>